<proteinExistence type="predicted"/>
<dbReference type="RefSeq" id="WP_173154640.1">
    <property type="nucleotide sequence ID" value="NZ_AP022871.1"/>
</dbReference>
<dbReference type="Proteomes" id="UP000503011">
    <property type="component" value="Chromosome"/>
</dbReference>
<dbReference type="Gene3D" id="3.10.129.10">
    <property type="entry name" value="Hotdog Thioesterase"/>
    <property type="match status" value="1"/>
</dbReference>
<feature type="domain" description="FAS1-like dehydratase" evidence="1">
    <location>
        <begin position="12"/>
        <end position="148"/>
    </location>
</feature>
<dbReference type="EMBL" id="AP022871">
    <property type="protein sequence ID" value="BCB83862.1"/>
    <property type="molecule type" value="Genomic_DNA"/>
</dbReference>
<dbReference type="CDD" id="cd03441">
    <property type="entry name" value="R_hydratase_like"/>
    <property type="match status" value="1"/>
</dbReference>
<keyword evidence="3" id="KW-1185">Reference proteome</keyword>
<evidence type="ECO:0000313" key="3">
    <source>
        <dbReference type="Proteomes" id="UP000503011"/>
    </source>
</evidence>
<dbReference type="AlphaFoldDB" id="A0A6F8YCN3"/>
<sequence>MTAGEVVAKTVGAEEISASAIRRYVEAHEMRWPLYSDPEAARAQGHDTVIAPWSMLLTAAMPAYWAPGQQPLRPGALPPFMWTKLGLPGSEMVTTSVDLEFLEPLRIGDRIETTYRIVRTTPKTTRVGEGVYVDFELEFRRQDGTLVAVERTSIYSYTPSAPIRSQP</sequence>
<reference evidence="2 3" key="2">
    <citation type="submission" date="2020-03" db="EMBL/GenBank/DDBJ databases">
        <authorList>
            <person name="Ichikawa N."/>
            <person name="Kimura A."/>
            <person name="Kitahashi Y."/>
            <person name="Uohara A."/>
        </authorList>
    </citation>
    <scope>NUCLEOTIDE SEQUENCE [LARGE SCALE GENOMIC DNA]</scope>
    <source>
        <strain evidence="2 3">NBRC 105367</strain>
    </source>
</reference>
<dbReference type="InterPro" id="IPR039569">
    <property type="entry name" value="FAS1-like_DH_region"/>
</dbReference>
<evidence type="ECO:0000259" key="1">
    <source>
        <dbReference type="Pfam" id="PF13452"/>
    </source>
</evidence>
<dbReference type="InterPro" id="IPR029069">
    <property type="entry name" value="HotDog_dom_sf"/>
</dbReference>
<accession>A0A6F8YCN3</accession>
<dbReference type="Pfam" id="PF13452">
    <property type="entry name" value="FAS1_DH_region"/>
    <property type="match status" value="1"/>
</dbReference>
<gene>
    <name evidence="2" type="ORF">Psuf_011750</name>
</gene>
<evidence type="ECO:0000313" key="2">
    <source>
        <dbReference type="EMBL" id="BCB83862.1"/>
    </source>
</evidence>
<dbReference type="KEGG" id="psuu:Psuf_011750"/>
<organism evidence="2 3">
    <name type="scientific">Phytohabitans suffuscus</name>
    <dbReference type="NCBI Taxonomy" id="624315"/>
    <lineage>
        <taxon>Bacteria</taxon>
        <taxon>Bacillati</taxon>
        <taxon>Actinomycetota</taxon>
        <taxon>Actinomycetes</taxon>
        <taxon>Micromonosporales</taxon>
        <taxon>Micromonosporaceae</taxon>
    </lineage>
</organism>
<protein>
    <recommendedName>
        <fullName evidence="1">FAS1-like dehydratase domain-containing protein</fullName>
    </recommendedName>
</protein>
<name>A0A6F8YCN3_9ACTN</name>
<reference evidence="2 3" key="1">
    <citation type="submission" date="2020-03" db="EMBL/GenBank/DDBJ databases">
        <title>Whole genome shotgun sequence of Phytohabitans suffuscus NBRC 105367.</title>
        <authorList>
            <person name="Komaki H."/>
            <person name="Tamura T."/>
        </authorList>
    </citation>
    <scope>NUCLEOTIDE SEQUENCE [LARGE SCALE GENOMIC DNA]</scope>
    <source>
        <strain evidence="2 3">NBRC 105367</strain>
    </source>
</reference>
<dbReference type="SUPFAM" id="SSF54637">
    <property type="entry name" value="Thioesterase/thiol ester dehydrase-isomerase"/>
    <property type="match status" value="1"/>
</dbReference>